<evidence type="ECO:0000256" key="3">
    <source>
        <dbReference type="ARBA" id="ARBA00023163"/>
    </source>
</evidence>
<keyword evidence="7" id="KW-1185">Reference proteome</keyword>
<evidence type="ECO:0000259" key="5">
    <source>
        <dbReference type="PROSITE" id="PS51078"/>
    </source>
</evidence>
<dbReference type="PANTHER" id="PTHR30136:SF7">
    <property type="entry name" value="HTH-TYPE TRANSCRIPTIONAL REGULATOR KDGR-RELATED"/>
    <property type="match status" value="1"/>
</dbReference>
<keyword evidence="2" id="KW-0238">DNA-binding</keyword>
<dbReference type="Proteomes" id="UP000321523">
    <property type="component" value="Unassembled WGS sequence"/>
</dbReference>
<reference evidence="6 7" key="1">
    <citation type="submission" date="2019-07" db="EMBL/GenBank/DDBJ databases">
        <title>Whole genome shotgun sequence of Skermanella aerolata NBRC 106429.</title>
        <authorList>
            <person name="Hosoyama A."/>
            <person name="Uohara A."/>
            <person name="Ohji S."/>
            <person name="Ichikawa N."/>
        </authorList>
    </citation>
    <scope>NUCLEOTIDE SEQUENCE [LARGE SCALE GENOMIC DNA]</scope>
    <source>
        <strain evidence="6 7">NBRC 106429</strain>
    </source>
</reference>
<feature type="domain" description="HTH iclR-type" evidence="4">
    <location>
        <begin position="16"/>
        <end position="78"/>
    </location>
</feature>
<proteinExistence type="predicted"/>
<dbReference type="GO" id="GO:0003677">
    <property type="term" value="F:DNA binding"/>
    <property type="evidence" value="ECO:0007669"/>
    <property type="project" value="UniProtKB-KW"/>
</dbReference>
<feature type="domain" description="IclR-ED" evidence="5">
    <location>
        <begin position="79"/>
        <end position="259"/>
    </location>
</feature>
<dbReference type="Pfam" id="PF01614">
    <property type="entry name" value="IclR_C"/>
    <property type="match status" value="1"/>
</dbReference>
<dbReference type="InterPro" id="IPR005471">
    <property type="entry name" value="Tscrpt_reg_IclR_N"/>
</dbReference>
<dbReference type="InterPro" id="IPR014757">
    <property type="entry name" value="Tscrpt_reg_IclR_C"/>
</dbReference>
<dbReference type="InterPro" id="IPR050707">
    <property type="entry name" value="HTH_MetabolicPath_Reg"/>
</dbReference>
<dbReference type="RefSeq" id="WP_044430857.1">
    <property type="nucleotide sequence ID" value="NZ_BJYZ01000008.1"/>
</dbReference>
<dbReference type="EMBL" id="BJYZ01000008">
    <property type="protein sequence ID" value="GEO38020.1"/>
    <property type="molecule type" value="Genomic_DNA"/>
</dbReference>
<dbReference type="Gene3D" id="1.10.10.10">
    <property type="entry name" value="Winged helix-like DNA-binding domain superfamily/Winged helix DNA-binding domain"/>
    <property type="match status" value="1"/>
</dbReference>
<name>A0A512DPF9_9PROT</name>
<protein>
    <submittedName>
        <fullName evidence="6">IclR family transcriptional regulator</fullName>
    </submittedName>
</protein>
<evidence type="ECO:0000256" key="2">
    <source>
        <dbReference type="ARBA" id="ARBA00023125"/>
    </source>
</evidence>
<dbReference type="InterPro" id="IPR029016">
    <property type="entry name" value="GAF-like_dom_sf"/>
</dbReference>
<evidence type="ECO:0000256" key="1">
    <source>
        <dbReference type="ARBA" id="ARBA00023015"/>
    </source>
</evidence>
<evidence type="ECO:0000259" key="4">
    <source>
        <dbReference type="PROSITE" id="PS51077"/>
    </source>
</evidence>
<dbReference type="OrthoDB" id="6057486at2"/>
<dbReference type="Gene3D" id="3.30.450.40">
    <property type="match status" value="1"/>
</dbReference>
<dbReference type="PROSITE" id="PS51077">
    <property type="entry name" value="HTH_ICLR"/>
    <property type="match status" value="1"/>
</dbReference>
<dbReference type="AlphaFoldDB" id="A0A512DPF9"/>
<evidence type="ECO:0000313" key="7">
    <source>
        <dbReference type="Proteomes" id="UP000321523"/>
    </source>
</evidence>
<keyword evidence="3" id="KW-0804">Transcription</keyword>
<gene>
    <name evidence="6" type="ORF">SAE02_21680</name>
</gene>
<dbReference type="SMART" id="SM00346">
    <property type="entry name" value="HTH_ICLR"/>
    <property type="match status" value="1"/>
</dbReference>
<sequence>MSEIQTTAERASGYSAPALEKGLDILELLAGEEEPLSQSQIASRLDRSISEIFRMLAALERRGYVRRCGIDAGYVLTLKLFELSIRHPTMDRILSAARQEMRALSEQTGQSCHLSVLDGDAILVIARAEAPTSRTFSVKTGAGFSLTATASGRVLLAFLPAAEKTGYMSRHVDGPEDAPPDGGLEIRLDAIAAQGYEENVSDAVQGVVDLSCPVLGYSGTALAALTVPFLHMKGNKVGQAEALAMLRACADRISVRLGGIPRR</sequence>
<dbReference type="InterPro" id="IPR036390">
    <property type="entry name" value="WH_DNA-bd_sf"/>
</dbReference>
<dbReference type="PANTHER" id="PTHR30136">
    <property type="entry name" value="HELIX-TURN-HELIX TRANSCRIPTIONAL REGULATOR, ICLR FAMILY"/>
    <property type="match status" value="1"/>
</dbReference>
<comment type="caution">
    <text evidence="6">The sequence shown here is derived from an EMBL/GenBank/DDBJ whole genome shotgun (WGS) entry which is preliminary data.</text>
</comment>
<dbReference type="GO" id="GO:0003700">
    <property type="term" value="F:DNA-binding transcription factor activity"/>
    <property type="evidence" value="ECO:0007669"/>
    <property type="project" value="TreeGrafter"/>
</dbReference>
<dbReference type="GO" id="GO:0045892">
    <property type="term" value="P:negative regulation of DNA-templated transcription"/>
    <property type="evidence" value="ECO:0007669"/>
    <property type="project" value="TreeGrafter"/>
</dbReference>
<dbReference type="SUPFAM" id="SSF55781">
    <property type="entry name" value="GAF domain-like"/>
    <property type="match status" value="1"/>
</dbReference>
<dbReference type="Pfam" id="PF09339">
    <property type="entry name" value="HTH_IclR"/>
    <property type="match status" value="1"/>
</dbReference>
<organism evidence="6 7">
    <name type="scientific">Skermanella aerolata</name>
    <dbReference type="NCBI Taxonomy" id="393310"/>
    <lineage>
        <taxon>Bacteria</taxon>
        <taxon>Pseudomonadati</taxon>
        <taxon>Pseudomonadota</taxon>
        <taxon>Alphaproteobacteria</taxon>
        <taxon>Rhodospirillales</taxon>
        <taxon>Azospirillaceae</taxon>
        <taxon>Skermanella</taxon>
    </lineage>
</organism>
<evidence type="ECO:0000313" key="6">
    <source>
        <dbReference type="EMBL" id="GEO38020.1"/>
    </source>
</evidence>
<keyword evidence="1" id="KW-0805">Transcription regulation</keyword>
<accession>A0A512DPF9</accession>
<dbReference type="SUPFAM" id="SSF46785">
    <property type="entry name" value="Winged helix' DNA-binding domain"/>
    <property type="match status" value="1"/>
</dbReference>
<dbReference type="PROSITE" id="PS51078">
    <property type="entry name" value="ICLR_ED"/>
    <property type="match status" value="1"/>
</dbReference>
<dbReference type="InterPro" id="IPR036388">
    <property type="entry name" value="WH-like_DNA-bd_sf"/>
</dbReference>